<dbReference type="Proteomes" id="UP000265964">
    <property type="component" value="Unassembled WGS sequence"/>
</dbReference>
<evidence type="ECO:0000259" key="7">
    <source>
        <dbReference type="Pfam" id="PF17188"/>
    </source>
</evidence>
<keyword evidence="4" id="KW-0574">Periplasm</keyword>
<dbReference type="GO" id="GO:0045152">
    <property type="term" value="F:antisigma factor binding"/>
    <property type="evidence" value="ECO:0007669"/>
    <property type="project" value="TreeGrafter"/>
</dbReference>
<sequence length="363" mass="40843">MNRFFSYVSVLTITLCTLPLNISYVQAANKNSNATPAQSAAKDLLQMSEQIKDLNYTIYFSVYNSNGYEAYKFNNYFVNDIRYAELSNLEGTPYNVYLKGNLIGNASYGLRGTTFNILPNIFNADFSILAQNYIIAETGETRVADKEAYVYDITNKYSNLYSYRIALDKDTKLPLKADLLYRDLVSNSYTILNSYTAIYLQLGMDQQSLDRIKGAVINTNSVFSSDIDKSLSREFEKIVKLQFLPPGFRLISNNEVTMQGSSLINTPDSNDKNDTLMLAQTYGDGLFSFTIYVSKDKVNTNDHYYWQQADTTLYAEDYGNHKLIIVGQIPLSLAKGIINSISIPSAPMSSSHPNGFGQQLNIK</sequence>
<proteinExistence type="inferred from homology"/>
<dbReference type="InterPro" id="IPR033434">
    <property type="entry name" value="MucB/RseB_N"/>
</dbReference>
<comment type="caution">
    <text evidence="8">The sequence shown here is derived from an EMBL/GenBank/DDBJ whole genome shotgun (WGS) entry which is preliminary data.</text>
</comment>
<feature type="signal peptide" evidence="5">
    <location>
        <begin position="1"/>
        <end position="27"/>
    </location>
</feature>
<evidence type="ECO:0000256" key="1">
    <source>
        <dbReference type="ARBA" id="ARBA00004418"/>
    </source>
</evidence>
<dbReference type="GO" id="GO:0032885">
    <property type="term" value="P:regulation of polysaccharide biosynthetic process"/>
    <property type="evidence" value="ECO:0007669"/>
    <property type="project" value="TreeGrafter"/>
</dbReference>
<evidence type="ECO:0000313" key="9">
    <source>
        <dbReference type="Proteomes" id="UP000265964"/>
    </source>
</evidence>
<comment type="subcellular location">
    <subcellularLocation>
        <location evidence="1">Periplasm</location>
    </subcellularLocation>
</comment>
<dbReference type="AlphaFoldDB" id="A0A3A1Y703"/>
<keyword evidence="3 5" id="KW-0732">Signal</keyword>
<evidence type="ECO:0000256" key="5">
    <source>
        <dbReference type="SAM" id="SignalP"/>
    </source>
</evidence>
<gene>
    <name evidence="8" type="ORF">CKF59_07355</name>
</gene>
<protein>
    <submittedName>
        <fullName evidence="8">Uncharacterized protein</fullName>
    </submittedName>
</protein>
<evidence type="ECO:0000259" key="6">
    <source>
        <dbReference type="Pfam" id="PF03888"/>
    </source>
</evidence>
<dbReference type="GO" id="GO:0030288">
    <property type="term" value="C:outer membrane-bounded periplasmic space"/>
    <property type="evidence" value="ECO:0007669"/>
    <property type="project" value="TreeGrafter"/>
</dbReference>
<reference evidence="8 9" key="1">
    <citation type="submission" date="2017-08" db="EMBL/GenBank/DDBJ databases">
        <title>Reclassification of Bisgaard taxon 37 and 44.</title>
        <authorList>
            <person name="Christensen H."/>
        </authorList>
    </citation>
    <scope>NUCLEOTIDE SEQUENCE [LARGE SCALE GENOMIC DNA]</scope>
    <source>
        <strain evidence="8 9">EEAB3T1</strain>
    </source>
</reference>
<dbReference type="Pfam" id="PF17188">
    <property type="entry name" value="MucB_RseB_C"/>
    <property type="match status" value="1"/>
</dbReference>
<dbReference type="OrthoDB" id="7067274at2"/>
<dbReference type="Gene3D" id="3.30.200.100">
    <property type="entry name" value="MucB/RseB, C-terminal domain"/>
    <property type="match status" value="1"/>
</dbReference>
<comment type="similarity">
    <text evidence="2">Belongs to the RseB family.</text>
</comment>
<feature type="domain" description="MucB/RseB N-terminal" evidence="6">
    <location>
        <begin position="40"/>
        <end position="183"/>
    </location>
</feature>
<dbReference type="Pfam" id="PF03888">
    <property type="entry name" value="MucB_RseB"/>
    <property type="match status" value="1"/>
</dbReference>
<dbReference type="PANTHER" id="PTHR38782">
    <property type="match status" value="1"/>
</dbReference>
<evidence type="ECO:0000256" key="4">
    <source>
        <dbReference type="ARBA" id="ARBA00022764"/>
    </source>
</evidence>
<feature type="domain" description="MucB/RseB C-terminal" evidence="7">
    <location>
        <begin position="241"/>
        <end position="341"/>
    </location>
</feature>
<dbReference type="InterPro" id="IPR038484">
    <property type="entry name" value="MucB/RseB_C_sf"/>
</dbReference>
<name>A0A3A1Y703_9GAMM</name>
<evidence type="ECO:0000256" key="2">
    <source>
        <dbReference type="ARBA" id="ARBA00008150"/>
    </source>
</evidence>
<evidence type="ECO:0000313" key="8">
    <source>
        <dbReference type="EMBL" id="RIY31834.1"/>
    </source>
</evidence>
<dbReference type="Gene3D" id="2.50.20.10">
    <property type="entry name" value="Lipoprotein localisation LolA/LolB/LppX"/>
    <property type="match status" value="1"/>
</dbReference>
<dbReference type="InterPro" id="IPR033436">
    <property type="entry name" value="MucB/RseB_C"/>
</dbReference>
<dbReference type="EMBL" id="NRJF01000259">
    <property type="protein sequence ID" value="RIY31834.1"/>
    <property type="molecule type" value="Genomic_DNA"/>
</dbReference>
<organism evidence="8 9">
    <name type="scientific">Psittacicella gerlachiana</name>
    <dbReference type="NCBI Taxonomy" id="2028574"/>
    <lineage>
        <taxon>Bacteria</taxon>
        <taxon>Pseudomonadati</taxon>
        <taxon>Pseudomonadota</taxon>
        <taxon>Gammaproteobacteria</taxon>
        <taxon>Pasteurellales</taxon>
        <taxon>Psittacicellaceae</taxon>
        <taxon>Psittacicella</taxon>
    </lineage>
</organism>
<keyword evidence="9" id="KW-1185">Reference proteome</keyword>
<evidence type="ECO:0000256" key="3">
    <source>
        <dbReference type="ARBA" id="ARBA00022729"/>
    </source>
</evidence>
<dbReference type="PANTHER" id="PTHR38782:SF1">
    <property type="entry name" value="SIGMA-E FACTOR REGULATORY PROTEIN RSEB"/>
    <property type="match status" value="1"/>
</dbReference>
<dbReference type="InterPro" id="IPR005588">
    <property type="entry name" value="MucB_RseB"/>
</dbReference>
<dbReference type="RefSeq" id="WP_119535272.1">
    <property type="nucleotide sequence ID" value="NZ_NRJF01000259.1"/>
</dbReference>
<accession>A0A3A1Y703</accession>
<feature type="chain" id="PRO_5017266897" evidence="5">
    <location>
        <begin position="28"/>
        <end position="363"/>
    </location>
</feature>